<reference evidence="2" key="2">
    <citation type="submission" date="2020-09" db="EMBL/GenBank/DDBJ databases">
        <authorList>
            <person name="Sun Q."/>
            <person name="Zhou Y."/>
        </authorList>
    </citation>
    <scope>NUCLEOTIDE SEQUENCE</scope>
    <source>
        <strain evidence="2">CGMCC 4.7368</strain>
    </source>
</reference>
<feature type="region of interest" description="Disordered" evidence="1">
    <location>
        <begin position="74"/>
        <end position="99"/>
    </location>
</feature>
<dbReference type="AlphaFoldDB" id="A0A917YRD9"/>
<sequence length="99" mass="10971">MDAGSLAAGLEPSSAWRITYSSPAETVILSPALYLFYPHTPRESLTQEMSGLKSGEDRQVEDLPAFDVRQIQRQAGPAYLEGQTFRDRPLGTDREKGRS</sequence>
<evidence type="ECO:0000313" key="3">
    <source>
        <dbReference type="Proteomes" id="UP000646523"/>
    </source>
</evidence>
<feature type="compositionally biased region" description="Basic and acidic residues" evidence="1">
    <location>
        <begin position="84"/>
        <end position="99"/>
    </location>
</feature>
<organism evidence="2 3">
    <name type="scientific">Nonomuraea cavernae</name>
    <dbReference type="NCBI Taxonomy" id="2045107"/>
    <lineage>
        <taxon>Bacteria</taxon>
        <taxon>Bacillati</taxon>
        <taxon>Actinomycetota</taxon>
        <taxon>Actinomycetes</taxon>
        <taxon>Streptosporangiales</taxon>
        <taxon>Streptosporangiaceae</taxon>
        <taxon>Nonomuraea</taxon>
    </lineage>
</organism>
<comment type="caution">
    <text evidence="2">The sequence shown here is derived from an EMBL/GenBank/DDBJ whole genome shotgun (WGS) entry which is preliminary data.</text>
</comment>
<dbReference type="Proteomes" id="UP000646523">
    <property type="component" value="Unassembled WGS sequence"/>
</dbReference>
<name>A0A917YRD9_9ACTN</name>
<evidence type="ECO:0000256" key="1">
    <source>
        <dbReference type="SAM" id="MobiDB-lite"/>
    </source>
</evidence>
<accession>A0A917YRD9</accession>
<gene>
    <name evidence="2" type="ORF">GCM10012289_02480</name>
</gene>
<keyword evidence="3" id="KW-1185">Reference proteome</keyword>
<dbReference type="EMBL" id="BMNH01000001">
    <property type="protein sequence ID" value="GGO61084.1"/>
    <property type="molecule type" value="Genomic_DNA"/>
</dbReference>
<proteinExistence type="predicted"/>
<protein>
    <submittedName>
        <fullName evidence="2">Uncharacterized protein</fullName>
    </submittedName>
</protein>
<evidence type="ECO:0000313" key="2">
    <source>
        <dbReference type="EMBL" id="GGO61084.1"/>
    </source>
</evidence>
<reference evidence="2" key="1">
    <citation type="journal article" date="2014" name="Int. J. Syst. Evol. Microbiol.">
        <title>Complete genome sequence of Corynebacterium casei LMG S-19264T (=DSM 44701T), isolated from a smear-ripened cheese.</title>
        <authorList>
            <consortium name="US DOE Joint Genome Institute (JGI-PGF)"/>
            <person name="Walter F."/>
            <person name="Albersmeier A."/>
            <person name="Kalinowski J."/>
            <person name="Ruckert C."/>
        </authorList>
    </citation>
    <scope>NUCLEOTIDE SEQUENCE</scope>
    <source>
        <strain evidence="2">CGMCC 4.7368</strain>
    </source>
</reference>